<dbReference type="EMBL" id="BRXY01000540">
    <property type="protein sequence ID" value="GMH99195.1"/>
    <property type="molecule type" value="Genomic_DNA"/>
</dbReference>
<evidence type="ECO:0000313" key="3">
    <source>
        <dbReference type="Proteomes" id="UP001165085"/>
    </source>
</evidence>
<evidence type="ECO:0000313" key="2">
    <source>
        <dbReference type="EMBL" id="GMH99195.1"/>
    </source>
</evidence>
<keyword evidence="3" id="KW-1185">Reference proteome</keyword>
<accession>A0A9W7C3V9</accession>
<protein>
    <submittedName>
        <fullName evidence="2">Uncharacterized protein</fullName>
    </submittedName>
</protein>
<sequence length="324" mass="35018">MQIYVEKDIEPSAPKSRNDKANAGLTQRNRNVVATTFQRMKKGMAGGLGKGSKSVHSEVAQEGSSKSVTKAPEQTDIFRQAPVASSASLQPSMADLFPERQAPVQFEDSHLQTGEVLHTDLVWDGQAGSDYQPMNIFRETCGGENVPRIEKSTAVRDTLGVAIDQVTPKHLEGVFRSNAGDGPTLQLGHPIAEGLSDPSNYESFEEDAASVDYSEGGDNSSRCSIEGIGFLSDSEIMVDSDIDKLLSEDDPDTQVLFTTDNHTNLDNDSMFLHKKMRSIHSFFSVSTEYESDAASSSPQRNSRAAVVFGIALGVVAYKISTSTA</sequence>
<organism evidence="2 3">
    <name type="scientific">Triparma strigata</name>
    <dbReference type="NCBI Taxonomy" id="1606541"/>
    <lineage>
        <taxon>Eukaryota</taxon>
        <taxon>Sar</taxon>
        <taxon>Stramenopiles</taxon>
        <taxon>Ochrophyta</taxon>
        <taxon>Bolidophyceae</taxon>
        <taxon>Parmales</taxon>
        <taxon>Triparmaceae</taxon>
        <taxon>Triparma</taxon>
    </lineage>
</organism>
<feature type="compositionally biased region" description="Basic and acidic residues" evidence="1">
    <location>
        <begin position="1"/>
        <end position="20"/>
    </location>
</feature>
<name>A0A9W7C3V9_9STRA</name>
<feature type="region of interest" description="Disordered" evidence="1">
    <location>
        <begin position="43"/>
        <end position="71"/>
    </location>
</feature>
<evidence type="ECO:0000256" key="1">
    <source>
        <dbReference type="SAM" id="MobiDB-lite"/>
    </source>
</evidence>
<dbReference type="Proteomes" id="UP001165085">
    <property type="component" value="Unassembled WGS sequence"/>
</dbReference>
<proteinExistence type="predicted"/>
<gene>
    <name evidence="2" type="ORF">TrST_g6324</name>
</gene>
<reference evidence="3" key="1">
    <citation type="journal article" date="2023" name="Commun. Biol.">
        <title>Genome analysis of Parmales, the sister group of diatoms, reveals the evolutionary specialization of diatoms from phago-mixotrophs to photoautotrophs.</title>
        <authorList>
            <person name="Ban H."/>
            <person name="Sato S."/>
            <person name="Yoshikawa S."/>
            <person name="Yamada K."/>
            <person name="Nakamura Y."/>
            <person name="Ichinomiya M."/>
            <person name="Sato N."/>
            <person name="Blanc-Mathieu R."/>
            <person name="Endo H."/>
            <person name="Kuwata A."/>
            <person name="Ogata H."/>
        </authorList>
    </citation>
    <scope>NUCLEOTIDE SEQUENCE [LARGE SCALE GENOMIC DNA]</scope>
    <source>
        <strain evidence="3">NIES 3701</strain>
    </source>
</reference>
<comment type="caution">
    <text evidence="2">The sequence shown here is derived from an EMBL/GenBank/DDBJ whole genome shotgun (WGS) entry which is preliminary data.</text>
</comment>
<feature type="region of interest" description="Disordered" evidence="1">
    <location>
        <begin position="1"/>
        <end position="29"/>
    </location>
</feature>
<dbReference type="AlphaFoldDB" id="A0A9W7C3V9"/>
<dbReference type="OrthoDB" id="10611149at2759"/>